<proteinExistence type="predicted"/>
<evidence type="ECO:0000313" key="2">
    <source>
        <dbReference type="EMBL" id="VEL41863.1"/>
    </source>
</evidence>
<comment type="caution">
    <text evidence="2">The sequence shown here is derived from an EMBL/GenBank/DDBJ whole genome shotgun (WGS) entry which is preliminary data.</text>
</comment>
<dbReference type="Proteomes" id="UP000784294">
    <property type="component" value="Unassembled WGS sequence"/>
</dbReference>
<feature type="region of interest" description="Disordered" evidence="1">
    <location>
        <begin position="40"/>
        <end position="78"/>
    </location>
</feature>
<organism evidence="2 3">
    <name type="scientific">Protopolystoma xenopodis</name>
    <dbReference type="NCBI Taxonomy" id="117903"/>
    <lineage>
        <taxon>Eukaryota</taxon>
        <taxon>Metazoa</taxon>
        <taxon>Spiralia</taxon>
        <taxon>Lophotrochozoa</taxon>
        <taxon>Platyhelminthes</taxon>
        <taxon>Monogenea</taxon>
        <taxon>Polyopisthocotylea</taxon>
        <taxon>Polystomatidea</taxon>
        <taxon>Polystomatidae</taxon>
        <taxon>Protopolystoma</taxon>
    </lineage>
</organism>
<sequence>METVSPTNTTSTCCELTFECQRFRPPPFGAFAADLLDTGLVRPRSSHGPTSSGPQHRRPAHATTIAGRRRIDPRGGLPKLSLRQYHNMGGFRLFDPFVGVARANSWQPTEQK</sequence>
<dbReference type="EMBL" id="CAAALY010271400">
    <property type="protein sequence ID" value="VEL41863.1"/>
    <property type="molecule type" value="Genomic_DNA"/>
</dbReference>
<evidence type="ECO:0000313" key="3">
    <source>
        <dbReference type="Proteomes" id="UP000784294"/>
    </source>
</evidence>
<reference evidence="2" key="1">
    <citation type="submission" date="2018-11" db="EMBL/GenBank/DDBJ databases">
        <authorList>
            <consortium name="Pathogen Informatics"/>
        </authorList>
    </citation>
    <scope>NUCLEOTIDE SEQUENCE</scope>
</reference>
<keyword evidence="3" id="KW-1185">Reference proteome</keyword>
<accession>A0A3S5B6T7</accession>
<evidence type="ECO:0000256" key="1">
    <source>
        <dbReference type="SAM" id="MobiDB-lite"/>
    </source>
</evidence>
<gene>
    <name evidence="2" type="ORF">PXEA_LOCUS35303</name>
</gene>
<protein>
    <submittedName>
        <fullName evidence="2">Uncharacterized protein</fullName>
    </submittedName>
</protein>
<dbReference type="AlphaFoldDB" id="A0A3S5B6T7"/>
<name>A0A3S5B6T7_9PLAT</name>